<evidence type="ECO:0000256" key="2">
    <source>
        <dbReference type="ARBA" id="ARBA00022840"/>
    </source>
</evidence>
<evidence type="ECO:0000259" key="5">
    <source>
        <dbReference type="PROSITE" id="PS50045"/>
    </source>
</evidence>
<dbReference type="InterPro" id="IPR058031">
    <property type="entry name" value="AAA_lid_NorR"/>
</dbReference>
<evidence type="ECO:0000259" key="6">
    <source>
        <dbReference type="PROSITE" id="PS50112"/>
    </source>
</evidence>
<dbReference type="PANTHER" id="PTHR32071">
    <property type="entry name" value="TRANSCRIPTIONAL REGULATORY PROTEIN"/>
    <property type="match status" value="1"/>
</dbReference>
<dbReference type="GO" id="GO:0006355">
    <property type="term" value="P:regulation of DNA-templated transcription"/>
    <property type="evidence" value="ECO:0007669"/>
    <property type="project" value="InterPro"/>
</dbReference>
<dbReference type="SMART" id="SM00091">
    <property type="entry name" value="PAS"/>
    <property type="match status" value="1"/>
</dbReference>
<dbReference type="SUPFAM" id="SSF55785">
    <property type="entry name" value="PYP-like sensor domain (PAS domain)"/>
    <property type="match status" value="1"/>
</dbReference>
<reference evidence="7 8" key="1">
    <citation type="journal article" date="2009" name="Int. J. Syst. Evol. Microbiol.">
        <title>Paenibacillus contaminans sp. nov., isolated from a contaminated laboratory plate.</title>
        <authorList>
            <person name="Chou J.H."/>
            <person name="Lee J.H."/>
            <person name="Lin M.C."/>
            <person name="Chang P.S."/>
            <person name="Arun A.B."/>
            <person name="Young C.C."/>
            <person name="Chen W.M."/>
        </authorList>
    </citation>
    <scope>NUCLEOTIDE SEQUENCE [LARGE SCALE GENOMIC DNA]</scope>
    <source>
        <strain evidence="7 8">CKOBP-6</strain>
    </source>
</reference>
<dbReference type="InterPro" id="IPR035965">
    <property type="entry name" value="PAS-like_dom_sf"/>
</dbReference>
<gene>
    <name evidence="7" type="ORF">DQG23_34660</name>
</gene>
<organism evidence="7 8">
    <name type="scientific">Paenibacillus contaminans</name>
    <dbReference type="NCBI Taxonomy" id="450362"/>
    <lineage>
        <taxon>Bacteria</taxon>
        <taxon>Bacillati</taxon>
        <taxon>Bacillota</taxon>
        <taxon>Bacilli</taxon>
        <taxon>Bacillales</taxon>
        <taxon>Paenibacillaceae</taxon>
        <taxon>Paenibacillus</taxon>
    </lineage>
</organism>
<dbReference type="Gene3D" id="3.30.450.20">
    <property type="entry name" value="PAS domain"/>
    <property type="match status" value="1"/>
</dbReference>
<dbReference type="Gene3D" id="1.10.10.60">
    <property type="entry name" value="Homeodomain-like"/>
    <property type="match status" value="1"/>
</dbReference>
<dbReference type="Pfam" id="PF00989">
    <property type="entry name" value="PAS"/>
    <property type="match status" value="1"/>
</dbReference>
<dbReference type="Pfam" id="PF00158">
    <property type="entry name" value="Sigma54_activat"/>
    <property type="match status" value="1"/>
</dbReference>
<protein>
    <recommendedName>
        <fullName evidence="9">Sigma-54-dependent Fis family transcriptional regulator</fullName>
    </recommendedName>
</protein>
<dbReference type="InterPro" id="IPR002078">
    <property type="entry name" value="Sigma_54_int"/>
</dbReference>
<keyword evidence="4" id="KW-0804">Transcription</keyword>
<evidence type="ECO:0000256" key="1">
    <source>
        <dbReference type="ARBA" id="ARBA00022741"/>
    </source>
</evidence>
<dbReference type="PRINTS" id="PR01590">
    <property type="entry name" value="HTHFIS"/>
</dbReference>
<dbReference type="Gene3D" id="3.40.50.300">
    <property type="entry name" value="P-loop containing nucleotide triphosphate hydrolases"/>
    <property type="match status" value="1"/>
</dbReference>
<dbReference type="InterPro" id="IPR025943">
    <property type="entry name" value="Sigma_54_int_dom_ATP-bd_2"/>
</dbReference>
<dbReference type="CDD" id="cd00009">
    <property type="entry name" value="AAA"/>
    <property type="match status" value="1"/>
</dbReference>
<sequence>MLRFGQLPLTRTFASVSPQLSGTEASKQHKDEPYVVIESEPPYALAASEFIAAAHKAGQRPLIHAVREMAIPPSAICTAEESSSAAIDWTRPLLIRGETDGGIAGIVAAAELAPLMLKENKQLWAYFMTLAETVGDAVTAVDKFGKVLCWNTAAEQTYGIKREQIVGQTIGEHFEAESIMLYRILDEGRTVRQVYHQPTGDKHVLINASPIVEANEIIGGIATEHDITRIVRLNKELYEAPLWLESDRPMDLFMSVDGLQPAIRQALKVAATDSALLLIGEHGSENELLAQTVHEASTRQHGPFLSFNCGAYPAGILESELFGYQSGAFTGAEPEARPGKLEQAAGGTLFIDEIDELPAELQMKLLQAMEQGFFTRPGYAEPIRLNARIIASAAPVLFDKWKQGSFKSSLYYKLSAVSITIPPLRERTEDIPQLVQFFLRQLSAKYQKPLPRLDSPVMAALMNYEWPGNMRELQQVAERFVLLQDNGTVGLADLPKEMLADDGEETADDAGTDMLLKARVSGEQEAAMIEEALRKTYGNKSAAAKLLGISRATLYNKMREYGLT</sequence>
<comment type="caution">
    <text evidence="7">The sequence shown here is derived from an EMBL/GenBank/DDBJ whole genome shotgun (WGS) entry which is preliminary data.</text>
</comment>
<accession>A0A329LZL2</accession>
<evidence type="ECO:0000313" key="7">
    <source>
        <dbReference type="EMBL" id="RAV12476.1"/>
    </source>
</evidence>
<dbReference type="Pfam" id="PF25601">
    <property type="entry name" value="AAA_lid_14"/>
    <property type="match status" value="1"/>
</dbReference>
<dbReference type="RefSeq" id="WP_113035619.1">
    <property type="nucleotide sequence ID" value="NZ_QMFB01000033.1"/>
</dbReference>
<keyword evidence="3" id="KW-0805">Transcription regulation</keyword>
<dbReference type="PROSITE" id="PS50045">
    <property type="entry name" value="SIGMA54_INTERACT_4"/>
    <property type="match status" value="1"/>
</dbReference>
<dbReference type="PANTHER" id="PTHR32071:SF57">
    <property type="entry name" value="C4-DICARBOXYLATE TRANSPORT TRANSCRIPTIONAL REGULATORY PROTEIN DCTD"/>
    <property type="match status" value="1"/>
</dbReference>
<dbReference type="GO" id="GO:0005524">
    <property type="term" value="F:ATP binding"/>
    <property type="evidence" value="ECO:0007669"/>
    <property type="project" value="UniProtKB-KW"/>
</dbReference>
<dbReference type="Proteomes" id="UP000250369">
    <property type="component" value="Unassembled WGS sequence"/>
</dbReference>
<dbReference type="NCBIfam" id="TIGR00229">
    <property type="entry name" value="sensory_box"/>
    <property type="match status" value="1"/>
</dbReference>
<dbReference type="AlphaFoldDB" id="A0A329LZL2"/>
<dbReference type="InterPro" id="IPR013767">
    <property type="entry name" value="PAS_fold"/>
</dbReference>
<keyword evidence="1" id="KW-0547">Nucleotide-binding</keyword>
<feature type="domain" description="PAS" evidence="6">
    <location>
        <begin position="123"/>
        <end position="178"/>
    </location>
</feature>
<evidence type="ECO:0000256" key="3">
    <source>
        <dbReference type="ARBA" id="ARBA00023015"/>
    </source>
</evidence>
<dbReference type="CDD" id="cd00130">
    <property type="entry name" value="PAS"/>
    <property type="match status" value="1"/>
</dbReference>
<dbReference type="InterPro" id="IPR000014">
    <property type="entry name" value="PAS"/>
</dbReference>
<dbReference type="SUPFAM" id="SSF46689">
    <property type="entry name" value="Homeodomain-like"/>
    <property type="match status" value="1"/>
</dbReference>
<evidence type="ECO:0008006" key="9">
    <source>
        <dbReference type="Google" id="ProtNLM"/>
    </source>
</evidence>
<dbReference type="InterPro" id="IPR009057">
    <property type="entry name" value="Homeodomain-like_sf"/>
</dbReference>
<dbReference type="SUPFAM" id="SSF52540">
    <property type="entry name" value="P-loop containing nucleoside triphosphate hydrolases"/>
    <property type="match status" value="1"/>
</dbReference>
<dbReference type="InterPro" id="IPR002197">
    <property type="entry name" value="HTH_Fis"/>
</dbReference>
<dbReference type="PROSITE" id="PS00676">
    <property type="entry name" value="SIGMA54_INTERACT_2"/>
    <property type="match status" value="1"/>
</dbReference>
<name>A0A329LZL2_9BACL</name>
<proteinExistence type="predicted"/>
<dbReference type="EMBL" id="QMFB01000033">
    <property type="protein sequence ID" value="RAV12476.1"/>
    <property type="molecule type" value="Genomic_DNA"/>
</dbReference>
<dbReference type="Pfam" id="PF02954">
    <property type="entry name" value="HTH_8"/>
    <property type="match status" value="1"/>
</dbReference>
<dbReference type="Gene3D" id="1.10.8.60">
    <property type="match status" value="1"/>
</dbReference>
<keyword evidence="2" id="KW-0067">ATP-binding</keyword>
<dbReference type="InterPro" id="IPR027417">
    <property type="entry name" value="P-loop_NTPase"/>
</dbReference>
<keyword evidence="8" id="KW-1185">Reference proteome</keyword>
<evidence type="ECO:0000256" key="4">
    <source>
        <dbReference type="ARBA" id="ARBA00023163"/>
    </source>
</evidence>
<dbReference type="GO" id="GO:0043565">
    <property type="term" value="F:sequence-specific DNA binding"/>
    <property type="evidence" value="ECO:0007669"/>
    <property type="project" value="InterPro"/>
</dbReference>
<dbReference type="OrthoDB" id="9771372at2"/>
<evidence type="ECO:0000313" key="8">
    <source>
        <dbReference type="Proteomes" id="UP000250369"/>
    </source>
</evidence>
<dbReference type="PROSITE" id="PS50112">
    <property type="entry name" value="PAS"/>
    <property type="match status" value="1"/>
</dbReference>
<feature type="domain" description="Sigma-54 factor interaction" evidence="5">
    <location>
        <begin position="252"/>
        <end position="482"/>
    </location>
</feature>